<comment type="caution">
    <text evidence="2">The sequence shown here is derived from an EMBL/GenBank/DDBJ whole genome shotgun (WGS) entry which is preliminary data.</text>
</comment>
<organism evidence="2 3">
    <name type="scientific">Electrophorus voltai</name>
    <dbReference type="NCBI Taxonomy" id="2609070"/>
    <lineage>
        <taxon>Eukaryota</taxon>
        <taxon>Metazoa</taxon>
        <taxon>Chordata</taxon>
        <taxon>Craniata</taxon>
        <taxon>Vertebrata</taxon>
        <taxon>Euteleostomi</taxon>
        <taxon>Actinopterygii</taxon>
        <taxon>Neopterygii</taxon>
        <taxon>Teleostei</taxon>
        <taxon>Ostariophysi</taxon>
        <taxon>Gymnotiformes</taxon>
        <taxon>Gymnotoidei</taxon>
        <taxon>Gymnotidae</taxon>
        <taxon>Electrophorus</taxon>
    </lineage>
</organism>
<feature type="domain" description="Septin-type G" evidence="1">
    <location>
        <begin position="1"/>
        <end position="265"/>
    </location>
</feature>
<dbReference type="EMBL" id="JAROKS010000013">
    <property type="protein sequence ID" value="KAK1797707.1"/>
    <property type="molecule type" value="Genomic_DNA"/>
</dbReference>
<dbReference type="GO" id="GO:0005525">
    <property type="term" value="F:GTP binding"/>
    <property type="evidence" value="ECO:0007669"/>
    <property type="project" value="InterPro"/>
</dbReference>
<dbReference type="InterPro" id="IPR030379">
    <property type="entry name" value="G_SEPTIN_dom"/>
</dbReference>
<dbReference type="Gene3D" id="3.40.50.300">
    <property type="entry name" value="P-loop containing nucleotide triphosphate hydrolases"/>
    <property type="match status" value="2"/>
</dbReference>
<keyword evidence="3" id="KW-1185">Reference proteome</keyword>
<dbReference type="Proteomes" id="UP001239994">
    <property type="component" value="Unassembled WGS sequence"/>
</dbReference>
<dbReference type="PROSITE" id="PS51719">
    <property type="entry name" value="G_SEPTIN"/>
    <property type="match status" value="1"/>
</dbReference>
<dbReference type="AlphaFoldDB" id="A0AAD8ZEQ9"/>
<evidence type="ECO:0000313" key="3">
    <source>
        <dbReference type="Proteomes" id="UP001239994"/>
    </source>
</evidence>
<proteinExistence type="predicted"/>
<protein>
    <recommendedName>
        <fullName evidence="1">Septin-type G domain-containing protein</fullName>
    </recommendedName>
</protein>
<dbReference type="PANTHER" id="PTHR18884">
    <property type="entry name" value="SEPTIN"/>
    <property type="match status" value="1"/>
</dbReference>
<evidence type="ECO:0000313" key="2">
    <source>
        <dbReference type="EMBL" id="KAK1797707.1"/>
    </source>
</evidence>
<accession>A0AAD8ZEQ9</accession>
<name>A0AAD8ZEQ9_9TELE</name>
<dbReference type="Pfam" id="PF00735">
    <property type="entry name" value="Septin"/>
    <property type="match status" value="2"/>
</dbReference>
<feature type="non-terminal residue" evidence="2">
    <location>
        <position position="1"/>
    </location>
</feature>
<sequence length="270" mass="30118">MDTQFESYLQEELKVKHSLHNHQDSRIHACLSIMAPSGHSLKSLDLVIMKNLDSKFSFLTTVNMPFSSKFQELLSYPTGNLLMRNAVPADLQVEMVEGRIKGQLHMVSRPLIGRGEGVHCGPPAGRPATCDRSIIPVIAKTDTSSKSELHKFKIKIMSELASNGVQIFQFPTDGDQHGHECMCWNIHLPLVMVVSTEEVNGESKTVPLGCSASEQIFLNENVFNFGLQCDQSKLKEERKTLEEEMLSFSTRRPAAQLFKAQSLNTNDGSK</sequence>
<evidence type="ECO:0000259" key="1">
    <source>
        <dbReference type="PROSITE" id="PS51719"/>
    </source>
</evidence>
<dbReference type="InterPro" id="IPR027417">
    <property type="entry name" value="P-loop_NTPase"/>
</dbReference>
<gene>
    <name evidence="2" type="ORF">P4O66_008075</name>
</gene>
<reference evidence="2" key="1">
    <citation type="submission" date="2023-03" db="EMBL/GenBank/DDBJ databases">
        <title>Electrophorus voltai genome.</title>
        <authorList>
            <person name="Bian C."/>
        </authorList>
    </citation>
    <scope>NUCLEOTIDE SEQUENCE</scope>
    <source>
        <strain evidence="2">CB-2022</strain>
        <tissue evidence="2">Muscle</tissue>
    </source>
</reference>